<dbReference type="Ensembl" id="ENSCCRT00010071937.1">
    <property type="protein sequence ID" value="ENSCCRP00010065373.1"/>
    <property type="gene ID" value="ENSCCRG00010028017.1"/>
</dbReference>
<evidence type="ECO:0000256" key="2">
    <source>
        <dbReference type="ARBA" id="ARBA00022676"/>
    </source>
</evidence>
<dbReference type="EC" id="2.4.2.31" evidence="7"/>
<protein>
    <recommendedName>
        <fullName evidence="7">NAD(P)(+)--arginine ADP-ribosyltransferase</fullName>
        <ecNumber evidence="7">2.4.2.31</ecNumber>
    </recommendedName>
    <alternativeName>
        <fullName evidence="7">Mono(ADP-ribosyl)transferase</fullName>
    </alternativeName>
</protein>
<evidence type="ECO:0000256" key="3">
    <source>
        <dbReference type="ARBA" id="ARBA00022679"/>
    </source>
</evidence>
<proteinExistence type="inferred from homology"/>
<dbReference type="GO" id="GO:0016779">
    <property type="term" value="F:nucleotidyltransferase activity"/>
    <property type="evidence" value="ECO:0007669"/>
    <property type="project" value="UniProtKB-KW"/>
</dbReference>
<dbReference type="InterPro" id="IPR050999">
    <property type="entry name" value="ADP-ribosyltransferase_ARG"/>
</dbReference>
<dbReference type="SUPFAM" id="SSF56399">
    <property type="entry name" value="ADP-ribosylation"/>
    <property type="match status" value="1"/>
</dbReference>
<evidence type="ECO:0000256" key="5">
    <source>
        <dbReference type="ARBA" id="ARBA00022857"/>
    </source>
</evidence>
<reference evidence="8" key="1">
    <citation type="submission" date="2025-08" db="UniProtKB">
        <authorList>
            <consortium name="Ensembl"/>
        </authorList>
    </citation>
    <scope>IDENTIFICATION</scope>
</reference>
<evidence type="ECO:0000256" key="1">
    <source>
        <dbReference type="ARBA" id="ARBA00009558"/>
    </source>
</evidence>
<dbReference type="InterPro" id="IPR000768">
    <property type="entry name" value="ART"/>
</dbReference>
<dbReference type="Gene3D" id="3.90.176.10">
    <property type="entry name" value="Toxin ADP-ribosyltransferase, Chain A, domain 1"/>
    <property type="match status" value="1"/>
</dbReference>
<comment type="similarity">
    <text evidence="1 7">Belongs to the Arg-specific ADP-ribosyltransferase family.</text>
</comment>
<dbReference type="PROSITE" id="PS51996">
    <property type="entry name" value="TR_MART"/>
    <property type="match status" value="1"/>
</dbReference>
<reference evidence="8" key="2">
    <citation type="submission" date="2025-09" db="UniProtKB">
        <authorList>
            <consortium name="Ensembl"/>
        </authorList>
    </citation>
    <scope>IDENTIFICATION</scope>
</reference>
<keyword evidence="5 7" id="KW-0521">NADP</keyword>
<comment type="catalytic activity">
    <reaction evidence="6 7">
        <text>L-arginyl-[protein] + NAD(+) = N(omega)-(ADP-D-ribosyl)-L-arginyl-[protein] + nicotinamide + H(+)</text>
        <dbReference type="Rhea" id="RHEA:19149"/>
        <dbReference type="Rhea" id="RHEA-COMP:10532"/>
        <dbReference type="Rhea" id="RHEA-COMP:15087"/>
        <dbReference type="ChEBI" id="CHEBI:15378"/>
        <dbReference type="ChEBI" id="CHEBI:17154"/>
        <dbReference type="ChEBI" id="CHEBI:29965"/>
        <dbReference type="ChEBI" id="CHEBI:57540"/>
        <dbReference type="ChEBI" id="CHEBI:142554"/>
        <dbReference type="EC" id="2.4.2.31"/>
    </reaction>
</comment>
<evidence type="ECO:0000256" key="4">
    <source>
        <dbReference type="ARBA" id="ARBA00022695"/>
    </source>
</evidence>
<name>A0A8C1LQC1_CYPCA</name>
<keyword evidence="3 7" id="KW-0808">Transferase</keyword>
<keyword evidence="2 7" id="KW-0328">Glycosyltransferase</keyword>
<keyword evidence="7" id="KW-0520">NAD</keyword>
<evidence type="ECO:0000256" key="6">
    <source>
        <dbReference type="ARBA" id="ARBA00047597"/>
    </source>
</evidence>
<dbReference type="PANTHER" id="PTHR10339:SF27">
    <property type="entry name" value="NAD(P)(+)--ARGININE ADP-RIBOSYLTRANSFERASE"/>
    <property type="match status" value="1"/>
</dbReference>
<evidence type="ECO:0000256" key="7">
    <source>
        <dbReference type="RuleBase" id="RU361228"/>
    </source>
</evidence>
<dbReference type="GO" id="GO:0106274">
    <property type="term" value="F:NAD+-protein-arginine ADP-ribosyltransferase activity"/>
    <property type="evidence" value="ECO:0007669"/>
    <property type="project" value="UniProtKB-EC"/>
</dbReference>
<dbReference type="Proteomes" id="UP000694427">
    <property type="component" value="Unplaced"/>
</dbReference>
<dbReference type="GO" id="GO:0003950">
    <property type="term" value="F:NAD+ poly-ADP-ribosyltransferase activity"/>
    <property type="evidence" value="ECO:0007669"/>
    <property type="project" value="TreeGrafter"/>
</dbReference>
<keyword evidence="9" id="KW-1185">Reference proteome</keyword>
<accession>A0A8C1LQC1</accession>
<keyword evidence="4" id="KW-0548">Nucleotidyltransferase</keyword>
<organism evidence="8 9">
    <name type="scientific">Cyprinus carpio</name>
    <name type="common">Common carp</name>
    <dbReference type="NCBI Taxonomy" id="7962"/>
    <lineage>
        <taxon>Eukaryota</taxon>
        <taxon>Metazoa</taxon>
        <taxon>Chordata</taxon>
        <taxon>Craniata</taxon>
        <taxon>Vertebrata</taxon>
        <taxon>Euteleostomi</taxon>
        <taxon>Actinopterygii</taxon>
        <taxon>Neopterygii</taxon>
        <taxon>Teleostei</taxon>
        <taxon>Ostariophysi</taxon>
        <taxon>Cypriniformes</taxon>
        <taxon>Cyprinidae</taxon>
        <taxon>Cyprininae</taxon>
        <taxon>Cyprinus</taxon>
    </lineage>
</organism>
<dbReference type="PRINTS" id="PR00970">
    <property type="entry name" value="RIBTRNSFRASE"/>
</dbReference>
<dbReference type="AlphaFoldDB" id="A0A8C1LQC1"/>
<evidence type="ECO:0000313" key="9">
    <source>
        <dbReference type="Proteomes" id="UP000694427"/>
    </source>
</evidence>
<dbReference type="PANTHER" id="PTHR10339">
    <property type="entry name" value="ADP-RIBOSYLTRANSFERASE"/>
    <property type="match status" value="1"/>
</dbReference>
<evidence type="ECO:0000313" key="8">
    <source>
        <dbReference type="Ensembl" id="ENSCCRP00010065373.1"/>
    </source>
</evidence>
<dbReference type="Pfam" id="PF01129">
    <property type="entry name" value="ART"/>
    <property type="match status" value="1"/>
</dbReference>
<sequence>MIKGEVNATEQDDTLTKNNSIAIYVYTNINSNVYTYFNKAVRIGKQHYTDQTFKWYSLHFLLTDAINKLTKTQNECKTTYRGTTVEFYTNFDVQSKEIRMSSFPSSSFDRKVIQGFGNVSCFEIYTCEGANLTKYSKHLNEKEVLIPPYETFNVTAVKTGQISLISGVKLCLC</sequence>